<evidence type="ECO:0000259" key="1">
    <source>
        <dbReference type="Pfam" id="PF13529"/>
    </source>
</evidence>
<dbReference type="Proteomes" id="UP000245634">
    <property type="component" value="Unassembled WGS sequence"/>
</dbReference>
<gene>
    <name evidence="2" type="ORF">C7459_10823</name>
</gene>
<dbReference type="Pfam" id="PF13529">
    <property type="entry name" value="Peptidase_C39_2"/>
    <property type="match status" value="1"/>
</dbReference>
<proteinExistence type="predicted"/>
<dbReference type="PANTHER" id="PTHR37806">
    <property type="entry name" value="LMO0724 PROTEIN"/>
    <property type="match status" value="1"/>
</dbReference>
<accession>A0A316DCG7</accession>
<evidence type="ECO:0000313" key="3">
    <source>
        <dbReference type="Proteomes" id="UP000245634"/>
    </source>
</evidence>
<dbReference type="Gene3D" id="3.90.70.10">
    <property type="entry name" value="Cysteine proteinases"/>
    <property type="match status" value="1"/>
</dbReference>
<dbReference type="AlphaFoldDB" id="A0A316DCG7"/>
<sequence length="219" mass="24108">MGALSWPMVELASASSLHQTQAAYEIQGVPTLAQRPELPTGCEATALTMLLQYEGVQVNKTTVAKKLPQLAVPRNLGGRMIGGDPNSGFVGNPFSRDGYGVFHIPIRHVLEEYLPGRGLDLSGGSFDEVLQALADDRPVLAWVTIDLADVRSGSDWRTPSGGHVQWRIPEHCVLLTGYRERSVTFHDPNSGRVVHYPLERFRQIWQAMGRQAVTVQPLD</sequence>
<keyword evidence="3" id="KW-1185">Reference proteome</keyword>
<evidence type="ECO:0000313" key="2">
    <source>
        <dbReference type="EMBL" id="PWK13005.1"/>
    </source>
</evidence>
<reference evidence="2 3" key="1">
    <citation type="submission" date="2018-05" db="EMBL/GenBank/DDBJ databases">
        <title>Genomic Encyclopedia of Type Strains, Phase IV (KMG-IV): sequencing the most valuable type-strain genomes for metagenomic binning, comparative biology and taxonomic classification.</title>
        <authorList>
            <person name="Goeker M."/>
        </authorList>
    </citation>
    <scope>NUCLEOTIDE SEQUENCE [LARGE SCALE GENOMIC DNA]</scope>
    <source>
        <strain evidence="2 3">DSM 18773</strain>
    </source>
</reference>
<dbReference type="EMBL" id="QGGL01000008">
    <property type="protein sequence ID" value="PWK13005.1"/>
    <property type="molecule type" value="Genomic_DNA"/>
</dbReference>
<comment type="caution">
    <text evidence="2">The sequence shown here is derived from an EMBL/GenBank/DDBJ whole genome shotgun (WGS) entry which is preliminary data.</text>
</comment>
<protein>
    <submittedName>
        <fullName evidence="2">Uncharacterized protein YvpB</fullName>
    </submittedName>
</protein>
<dbReference type="PANTHER" id="PTHR37806:SF1">
    <property type="entry name" value="PEPTIDASE C39-LIKE DOMAIN-CONTAINING PROTEIN"/>
    <property type="match status" value="1"/>
</dbReference>
<dbReference type="PIRSF" id="PIRSF032442">
    <property type="entry name" value="UCP032442"/>
    <property type="match status" value="1"/>
</dbReference>
<feature type="domain" description="Peptidase C39-like" evidence="1">
    <location>
        <begin position="28"/>
        <end position="189"/>
    </location>
</feature>
<dbReference type="InterPro" id="IPR039564">
    <property type="entry name" value="Peptidase_C39-like"/>
</dbReference>
<organism evidence="2 3">
    <name type="scientific">Tumebacillus permanentifrigoris</name>
    <dbReference type="NCBI Taxonomy" id="378543"/>
    <lineage>
        <taxon>Bacteria</taxon>
        <taxon>Bacillati</taxon>
        <taxon>Bacillota</taxon>
        <taxon>Bacilli</taxon>
        <taxon>Bacillales</taxon>
        <taxon>Alicyclobacillaceae</taxon>
        <taxon>Tumebacillus</taxon>
    </lineage>
</organism>
<dbReference type="InterPro" id="IPR016997">
    <property type="entry name" value="UCP032442"/>
</dbReference>
<name>A0A316DCG7_9BACL</name>